<reference evidence="3" key="1">
    <citation type="submission" date="2020-10" db="EMBL/GenBank/DDBJ databases">
        <authorList>
            <person name="Gilroy R."/>
        </authorList>
    </citation>
    <scope>NUCLEOTIDE SEQUENCE</scope>
    <source>
        <strain evidence="3">ChiHjej13B12-12457</strain>
    </source>
</reference>
<sequence>MIQKTAKLITFIVVSILAVLILWGLWAFMAAPTRVAFLNYQVITLGQISKANDSRMVRLYELTPEEASKAGHYDILLINGMGLRITEEQRAQIQKAADRGLPVLSTMVTNPANDINTVDSTLVPELQAYLSNGGPANYRNMLAFVRRRIDRKVIAAPQPAPAEEYTVENIYHPSPDGSGGEEEGFRSIAAYNQWLRDNALWKEDAPRIIVTGQMGDPTDLIASFEATGNVVYPIRSTMPMLRTGQLDSIAPSAVINMAHGRLGDGMVRFLEKYNIPLFSPLNVNSLVSDWEADEMGMAGGFLSQSVVTPEIDGAIRPYVLFGHYEDEDGLQRLEAIPERLQEFTETVNRYLELRRKPESQKKIAIFYYKGAGQNALTAAGMEVVPSLYNFLVALRDAGYNVDGLPSSPEALAALIQSHGAVFGSYAEGAASRFMDGGAPEWVDAPTFARWAQEALPQRLRDDVEALNGEFPGPYMSRDGRLALARIELGNVVLLPQPAAGGGQNDFQMVHGTHAAPPYNYIAAYLYARYGFGADAMVHFGTHGSLEFTPKKQVALSQYDWPDRLVGTVPHFYLYTISNVGEGVMAKRRAYATLQSYLTAPFMESNVRGLYRDLSEELSHYEDALYGERPDASRAEDIALRIKELTIEMGIASDLGLDTLDKGVPYTEEEVLRIGNFAEELASEKVTGRLYVMGEPYLPAQIESTVYAMSTEPVAYGLLGIDRARGKDVDGVEKQLSVFNRRYVAPAKQIVARLLAQGRPADDRQLCSIAGITPEELARAREVAASLQAPPDMMSMMAQMAGMQQLRKDSAAGRGMSEMMSAVGRQMMGGRKAQPTQAEKDFARAVTEMEQAVLNVYNYRRALLESPSTEIGSMLNALDGGYTSPSPGGDPVANPNTLPTGRNLFAVNAEATPTRSAWEKGVALAENTLRLYRERHCDSLPRKVSYTLWSSEFIETEGATIAQIFYMLGVEPVYDSFGRVTDIRLIPSERLGRPRIDVVVQTSGQLRDIAASRLFLIDRAVRMAAEAQDGEYVNNVAEGIRETERILTEKGVTPADARRMSSYRVFGGVNGNYGTGIQGMVTASDRWSSSSEIAQVYMNNMGAYYGSEEGWEEFSRYAFEAALSRTDAVVQPRQSNTWGALSLDHVYEFMGGLNLSVKEVTGKDPDAYLSDYRNRNRVRMQELKEAIGVESRTTIFNPSYIAEKLNGGAGDAAAIAETVTNTFGWNVMKPEAVDDQVWNEIYEVYVQDKFGLGVHEHFREVNPAALEEVTAVMLESVRKGLWDATPEQVADIAELHTGLIEEFAPSCSGFVCDNPALQDYIASALPEASASEYRGAIRQIREASVSDASDGMVLRKDRLQSETEKETTLVSNIAVAVLIIALFIGGGLLIRRRRKSSGI</sequence>
<evidence type="ECO:0000256" key="1">
    <source>
        <dbReference type="SAM" id="Phobius"/>
    </source>
</evidence>
<keyword evidence="1" id="KW-0812">Transmembrane</keyword>
<evidence type="ECO:0000259" key="2">
    <source>
        <dbReference type="Pfam" id="PF02514"/>
    </source>
</evidence>
<feature type="transmembrane region" description="Helical" evidence="1">
    <location>
        <begin position="7"/>
        <end position="29"/>
    </location>
</feature>
<feature type="transmembrane region" description="Helical" evidence="1">
    <location>
        <begin position="1368"/>
        <end position="1389"/>
    </location>
</feature>
<evidence type="ECO:0000313" key="4">
    <source>
        <dbReference type="Proteomes" id="UP000886744"/>
    </source>
</evidence>
<keyword evidence="1" id="KW-1133">Transmembrane helix</keyword>
<keyword evidence="1" id="KW-0472">Membrane</keyword>
<name>A0A9D1DZP5_9BACT</name>
<dbReference type="Pfam" id="PF02514">
    <property type="entry name" value="CobN-Mg_chel"/>
    <property type="match status" value="1"/>
</dbReference>
<dbReference type="Proteomes" id="UP000886744">
    <property type="component" value="Unassembled WGS sequence"/>
</dbReference>
<feature type="domain" description="CobN/magnesium chelatase" evidence="2">
    <location>
        <begin position="128"/>
        <end position="1287"/>
    </location>
</feature>
<gene>
    <name evidence="3" type="ORF">IAC94_01380</name>
</gene>
<dbReference type="InterPro" id="IPR003672">
    <property type="entry name" value="CobN/Mg_chltase"/>
</dbReference>
<reference evidence="3" key="2">
    <citation type="journal article" date="2021" name="PeerJ">
        <title>Extensive microbial diversity within the chicken gut microbiome revealed by metagenomics and culture.</title>
        <authorList>
            <person name="Gilroy R."/>
            <person name="Ravi A."/>
            <person name="Getino M."/>
            <person name="Pursley I."/>
            <person name="Horton D.L."/>
            <person name="Alikhan N.F."/>
            <person name="Baker D."/>
            <person name="Gharbi K."/>
            <person name="Hall N."/>
            <person name="Watson M."/>
            <person name="Adriaenssens E.M."/>
            <person name="Foster-Nyarko E."/>
            <person name="Jarju S."/>
            <person name="Secka A."/>
            <person name="Antonio M."/>
            <person name="Oren A."/>
            <person name="Chaudhuri R.R."/>
            <person name="La Ragione R."/>
            <person name="Hildebrand F."/>
            <person name="Pallen M.J."/>
        </authorList>
    </citation>
    <scope>NUCLEOTIDE SEQUENCE</scope>
    <source>
        <strain evidence="3">ChiHjej13B12-12457</strain>
    </source>
</reference>
<evidence type="ECO:0000313" key="3">
    <source>
        <dbReference type="EMBL" id="HIR62160.1"/>
    </source>
</evidence>
<proteinExistence type="predicted"/>
<protein>
    <submittedName>
        <fullName evidence="3">Cobaltochelatase subunit CobN</fullName>
    </submittedName>
</protein>
<organism evidence="3 4">
    <name type="scientific">Candidatus Coprenecus avistercoris</name>
    <dbReference type="NCBI Taxonomy" id="2840730"/>
    <lineage>
        <taxon>Bacteria</taxon>
        <taxon>Pseudomonadati</taxon>
        <taxon>Bacteroidota</taxon>
        <taxon>Bacteroidia</taxon>
        <taxon>Bacteroidales</taxon>
        <taxon>Rikenellaceae</taxon>
        <taxon>Rikenellaceae incertae sedis</taxon>
        <taxon>Candidatus Coprenecus</taxon>
    </lineage>
</organism>
<comment type="caution">
    <text evidence="3">The sequence shown here is derived from an EMBL/GenBank/DDBJ whole genome shotgun (WGS) entry which is preliminary data.</text>
</comment>
<dbReference type="PANTHER" id="PTHR44119:SF1">
    <property type="entry name" value="MAGNESIUM-CHELATASE SUBUNIT CHLH, CHLOROPLASTIC"/>
    <property type="match status" value="1"/>
</dbReference>
<dbReference type="CDD" id="cd10150">
    <property type="entry name" value="CobN_like"/>
    <property type="match status" value="1"/>
</dbReference>
<dbReference type="EMBL" id="DVHI01000022">
    <property type="protein sequence ID" value="HIR62160.1"/>
    <property type="molecule type" value="Genomic_DNA"/>
</dbReference>
<accession>A0A9D1DZP5</accession>
<dbReference type="PANTHER" id="PTHR44119">
    <property type="entry name" value="MAGNESIUM-CHELATASE SUBUNIT CHLH, CHLOROPLASTIC"/>
    <property type="match status" value="1"/>
</dbReference>